<organism evidence="2 3">
    <name type="scientific">Euphydryas editha</name>
    <name type="common">Edith's checkerspot</name>
    <dbReference type="NCBI Taxonomy" id="104508"/>
    <lineage>
        <taxon>Eukaryota</taxon>
        <taxon>Metazoa</taxon>
        <taxon>Ecdysozoa</taxon>
        <taxon>Arthropoda</taxon>
        <taxon>Hexapoda</taxon>
        <taxon>Insecta</taxon>
        <taxon>Pterygota</taxon>
        <taxon>Neoptera</taxon>
        <taxon>Endopterygota</taxon>
        <taxon>Lepidoptera</taxon>
        <taxon>Glossata</taxon>
        <taxon>Ditrysia</taxon>
        <taxon>Papilionoidea</taxon>
        <taxon>Nymphalidae</taxon>
        <taxon>Nymphalinae</taxon>
        <taxon>Euphydryas</taxon>
    </lineage>
</organism>
<evidence type="ECO:0000256" key="1">
    <source>
        <dbReference type="SAM" id="SignalP"/>
    </source>
</evidence>
<dbReference type="EMBL" id="CAKOGL010000023">
    <property type="protein sequence ID" value="CAH2101253.1"/>
    <property type="molecule type" value="Genomic_DNA"/>
</dbReference>
<dbReference type="Proteomes" id="UP001153954">
    <property type="component" value="Unassembled WGS sequence"/>
</dbReference>
<dbReference type="AlphaFoldDB" id="A0AAU9UTB2"/>
<proteinExistence type="predicted"/>
<sequence>MTMRLIMCLGKVMLLQTISRVCLSSKELKEIHESVIRVMTRAQTRRLLRNNSSDDMVSIDDGSDKPKVVETYRTVLSIRKSTQECKLPYPTLRRYVLKYLADDSCSLVPNYEVNTVFTTEQENELQHLIIWHNINYAPPHTLRLAAFSGWMTAEIFKDVMKHFFKHFKHSPASKENPALLIRQSRKLFVYTPFVIALKLAKSSRVTILTLHPHTTANMQPLVGLGAPFKRFYNSAVDSWLIRNPGKKFTIDNVAESIGDAYLKSMTSINIVNAFKKCGIYPFDDTIFTDIYFMPSLVTDRSSQQPIDDETDLEEQAKDVEEIINKVKRILRQFKQSNVAWQKLKKYQEQFGNKQKRLIQEVATRWNSNF</sequence>
<evidence type="ECO:0008006" key="4">
    <source>
        <dbReference type="Google" id="ProtNLM"/>
    </source>
</evidence>
<comment type="caution">
    <text evidence="2">The sequence shown here is derived from an EMBL/GenBank/DDBJ whole genome shotgun (WGS) entry which is preliminary data.</text>
</comment>
<feature type="signal peptide" evidence="1">
    <location>
        <begin position="1"/>
        <end position="24"/>
    </location>
</feature>
<evidence type="ECO:0000313" key="3">
    <source>
        <dbReference type="Proteomes" id="UP001153954"/>
    </source>
</evidence>
<evidence type="ECO:0000313" key="2">
    <source>
        <dbReference type="EMBL" id="CAH2101253.1"/>
    </source>
</evidence>
<keyword evidence="1" id="KW-0732">Signal</keyword>
<keyword evidence="3" id="KW-1185">Reference proteome</keyword>
<feature type="chain" id="PRO_5043908544" description="DDE-1 domain-containing protein" evidence="1">
    <location>
        <begin position="25"/>
        <end position="369"/>
    </location>
</feature>
<reference evidence="2" key="1">
    <citation type="submission" date="2022-03" db="EMBL/GenBank/DDBJ databases">
        <authorList>
            <person name="Tunstrom K."/>
        </authorList>
    </citation>
    <scope>NUCLEOTIDE SEQUENCE</scope>
</reference>
<accession>A0AAU9UTB2</accession>
<gene>
    <name evidence="2" type="ORF">EEDITHA_LOCUS16027</name>
</gene>
<protein>
    <recommendedName>
        <fullName evidence="4">DDE-1 domain-containing protein</fullName>
    </recommendedName>
</protein>
<name>A0AAU9UTB2_EUPED</name>